<accession>A0A699H444</accession>
<dbReference type="InterPro" id="IPR041588">
    <property type="entry name" value="Integrase_H2C2"/>
</dbReference>
<evidence type="ECO:0000259" key="3">
    <source>
        <dbReference type="Pfam" id="PF17919"/>
    </source>
</evidence>
<dbReference type="Gene3D" id="3.30.420.10">
    <property type="entry name" value="Ribonuclease H-like superfamily/Ribonuclease H"/>
    <property type="match status" value="1"/>
</dbReference>
<reference evidence="5" key="1">
    <citation type="journal article" date="2019" name="Sci. Rep.">
        <title>Draft genome of Tanacetum cinerariifolium, the natural source of mosquito coil.</title>
        <authorList>
            <person name="Yamashiro T."/>
            <person name="Shiraishi A."/>
            <person name="Satake H."/>
            <person name="Nakayama K."/>
        </authorList>
    </citation>
    <scope>NUCLEOTIDE SEQUENCE</scope>
</reference>
<evidence type="ECO:0000313" key="5">
    <source>
        <dbReference type="EMBL" id="GEW65467.1"/>
    </source>
</evidence>
<name>A0A699H444_TANCI</name>
<feature type="region of interest" description="Disordered" evidence="2">
    <location>
        <begin position="1211"/>
        <end position="1245"/>
    </location>
</feature>
<dbReference type="AlphaFoldDB" id="A0A699H444"/>
<dbReference type="SUPFAM" id="SSF53098">
    <property type="entry name" value="Ribonuclease H-like"/>
    <property type="match status" value="1"/>
</dbReference>
<feature type="compositionally biased region" description="Low complexity" evidence="2">
    <location>
        <begin position="39"/>
        <end position="60"/>
    </location>
</feature>
<protein>
    <recommendedName>
        <fullName evidence="6">Reverse transcriptase domain-containing protein</fullName>
    </recommendedName>
</protein>
<dbReference type="GO" id="GO:0003824">
    <property type="term" value="F:catalytic activity"/>
    <property type="evidence" value="ECO:0007669"/>
    <property type="project" value="UniProtKB-KW"/>
</dbReference>
<proteinExistence type="predicted"/>
<keyword evidence="1" id="KW-0511">Multifunctional enzyme</keyword>
<feature type="region of interest" description="Disordered" evidence="2">
    <location>
        <begin position="1"/>
        <end position="73"/>
    </location>
</feature>
<dbReference type="InterPro" id="IPR036397">
    <property type="entry name" value="RNaseH_sf"/>
</dbReference>
<feature type="compositionally biased region" description="Polar residues" evidence="2">
    <location>
        <begin position="453"/>
        <end position="464"/>
    </location>
</feature>
<dbReference type="SUPFAM" id="SSF56672">
    <property type="entry name" value="DNA/RNA polymerases"/>
    <property type="match status" value="1"/>
</dbReference>
<sequence length="1245" mass="141503">MRHYVDHSSSDYFSLDDSTRDSSLDSSSEASSDFHSDASSDSSSRHSLSKHSSPDLSSTSVRTSHKRRRSPMTSVPALPLVFKALSPVCADLIPSPKRVRDFGYLVDVDVGPRETSLRDDVIARDALRDRGINARVVVQAVDRDEVEMGVRGLVEVRVERVTHHAMQEDTLELAQEGAVEVIEGVQREQGRRIIKVESVVIALTKRVAELERDNRRLRGIASVESQRVDRLHCDMKMPNTQSGASMTHEEVKELVAHRVAKEMEACEAARKLETLKENRDEQKGKNGGNGNGGNIGNVNGENGNGGNGENGNGGNGENGNQGMNYGGFMPVAQECTFQDFLKCKPHNFSRTEGIVGLTRCALTWWNSHKRTIGVEDAYLMKWAGLMKLMTEGYAARSAKNKRRMESNPRDNRGQQPPFKRQNTSGQNVARAYTAGSNERKRPRNFRKNCPKLRSQNCRNQTRNKSVNKTRNKTGGNEVTAKAYAIGEGGTNHDSNIVTGTFLLNSCYASTLFDSRADRSFVSITFSALLDVAPSTFDTSYAVELVDGRISETNIILKGYQKYVQKGCQVYLAQVTSKKDEDKSKEKRLEDVPIAPYRLAPARMQDLSTQLQELSDRGFIRPVPHPMEHQKEHEGHLKLILKLLKEEELYAKFSKCEFWLLKVQFLGHVIDSEGIHVDPAKIEAITDWAAPILALPEGSENFMVYCDTSHKGLGAVLMQKDKVIAYASRQLKELNMRQRRWLELLNDYDCEIRYHPGKANVVADALTKKEGNFINEDLQGMINKLEPRADGTLYLKNQSWILCFCDLRALIMYESHNSKYSIHLGSDKMYQDLKKLYWWLNMKAEIAIYVSKCLTCAKVKIEYQKPSGLLVQPEIPQWKWENITMDFEVVSKHGVQVSIISDRNGKFTSHLWKSLNKALGTRLDLSTAYHPETDEPVEIMDRKAKRLKQSRILNVKVCWNSRRGHEFTWEREDQMQKKCLAWMLLLDLHEVYLPVPVYQRFICPVWGCDNRAVLHLSRSFRRKKVLRLRVFENSTHRLHSDTLARCPIHSVDVIDWEFLANQALAHSFLNSINTDPFSGPQWINLFQINEPVYRELGDKQREMSLLEFGWRVGLYTKQQSRNRVTLSGLSREHKGKVHQGPKGQASPPMYSNNHIKEERKVLTGEMISVLSVEPLPHVFKKKSLIAMDVIMELQNGICVWPKPRVVEEEKEADEEAEGYAGHKVVGGSIDMNRNMSQGDWQVRQAR</sequence>
<feature type="domain" description="Integrase zinc-binding" evidence="4">
    <location>
        <begin position="805"/>
        <end position="859"/>
    </location>
</feature>
<dbReference type="Gene3D" id="3.30.70.270">
    <property type="match status" value="1"/>
</dbReference>
<feature type="compositionally biased region" description="Gly residues" evidence="2">
    <location>
        <begin position="302"/>
        <end position="319"/>
    </location>
</feature>
<organism evidence="5">
    <name type="scientific">Tanacetum cinerariifolium</name>
    <name type="common">Dalmatian daisy</name>
    <name type="synonym">Chrysanthemum cinerariifolium</name>
    <dbReference type="NCBI Taxonomy" id="118510"/>
    <lineage>
        <taxon>Eukaryota</taxon>
        <taxon>Viridiplantae</taxon>
        <taxon>Streptophyta</taxon>
        <taxon>Embryophyta</taxon>
        <taxon>Tracheophyta</taxon>
        <taxon>Spermatophyta</taxon>
        <taxon>Magnoliopsida</taxon>
        <taxon>eudicotyledons</taxon>
        <taxon>Gunneridae</taxon>
        <taxon>Pentapetalae</taxon>
        <taxon>asterids</taxon>
        <taxon>campanulids</taxon>
        <taxon>Asterales</taxon>
        <taxon>Asteraceae</taxon>
        <taxon>Asteroideae</taxon>
        <taxon>Anthemideae</taxon>
        <taxon>Anthemidinae</taxon>
        <taxon>Tanacetum</taxon>
    </lineage>
</organism>
<comment type="caution">
    <text evidence="5">The sequence shown here is derived from an EMBL/GenBank/DDBJ whole genome shotgun (WGS) entry which is preliminary data.</text>
</comment>
<feature type="domain" description="Reverse transcriptase/retrotransposon-derived protein RNase H-like" evidence="3">
    <location>
        <begin position="689"/>
        <end position="736"/>
    </location>
</feature>
<feature type="compositionally biased region" description="Basic residues" evidence="2">
    <location>
        <begin position="440"/>
        <end position="450"/>
    </location>
</feature>
<dbReference type="PANTHER" id="PTHR37984">
    <property type="entry name" value="PROTEIN CBG26694"/>
    <property type="match status" value="1"/>
</dbReference>
<dbReference type="InterPro" id="IPR012337">
    <property type="entry name" value="RNaseH-like_sf"/>
</dbReference>
<evidence type="ECO:0000256" key="1">
    <source>
        <dbReference type="ARBA" id="ARBA00023268"/>
    </source>
</evidence>
<feature type="compositionally biased region" description="Gly residues" evidence="2">
    <location>
        <begin position="285"/>
        <end position="295"/>
    </location>
</feature>
<feature type="compositionally biased region" description="Basic and acidic residues" evidence="2">
    <location>
        <begin position="403"/>
        <end position="412"/>
    </location>
</feature>
<dbReference type="InterPro" id="IPR043128">
    <property type="entry name" value="Rev_trsase/Diguanyl_cyclase"/>
</dbReference>
<dbReference type="GO" id="GO:0003676">
    <property type="term" value="F:nucleic acid binding"/>
    <property type="evidence" value="ECO:0007669"/>
    <property type="project" value="InterPro"/>
</dbReference>
<evidence type="ECO:0000256" key="2">
    <source>
        <dbReference type="SAM" id="MobiDB-lite"/>
    </source>
</evidence>
<feature type="compositionally biased region" description="Basic and acidic residues" evidence="2">
    <location>
        <begin position="272"/>
        <end position="284"/>
    </location>
</feature>
<dbReference type="PANTHER" id="PTHR37984:SF5">
    <property type="entry name" value="PROTEIN NYNRIN-LIKE"/>
    <property type="match status" value="1"/>
</dbReference>
<dbReference type="Pfam" id="PF08284">
    <property type="entry name" value="RVP_2"/>
    <property type="match status" value="1"/>
</dbReference>
<dbReference type="InterPro" id="IPR041577">
    <property type="entry name" value="RT_RNaseH_2"/>
</dbReference>
<dbReference type="EMBL" id="BKCJ010067809">
    <property type="protein sequence ID" value="GEW65467.1"/>
    <property type="molecule type" value="Genomic_DNA"/>
</dbReference>
<dbReference type="Pfam" id="PF17921">
    <property type="entry name" value="Integrase_H2C2"/>
    <property type="match status" value="1"/>
</dbReference>
<dbReference type="InterPro" id="IPR050951">
    <property type="entry name" value="Retrovirus_Pol_polyprotein"/>
</dbReference>
<dbReference type="Gene3D" id="1.10.340.70">
    <property type="match status" value="1"/>
</dbReference>
<evidence type="ECO:0008006" key="6">
    <source>
        <dbReference type="Google" id="ProtNLM"/>
    </source>
</evidence>
<dbReference type="InterPro" id="IPR043502">
    <property type="entry name" value="DNA/RNA_pol_sf"/>
</dbReference>
<feature type="region of interest" description="Disordered" evidence="2">
    <location>
        <begin position="272"/>
        <end position="321"/>
    </location>
</feature>
<dbReference type="Pfam" id="PF17919">
    <property type="entry name" value="RT_RNaseH_2"/>
    <property type="match status" value="1"/>
</dbReference>
<evidence type="ECO:0000259" key="4">
    <source>
        <dbReference type="Pfam" id="PF17921"/>
    </source>
</evidence>
<gene>
    <name evidence="5" type="ORF">Tci_237443</name>
</gene>
<feature type="region of interest" description="Disordered" evidence="2">
    <location>
        <begin position="397"/>
        <end position="473"/>
    </location>
</feature>